<evidence type="ECO:0000313" key="3">
    <source>
        <dbReference type="Proteomes" id="UP000251956"/>
    </source>
</evidence>
<name>A0A330GXJ5_9HYPH</name>
<dbReference type="PANTHER" id="PTHR43162">
    <property type="match status" value="1"/>
</dbReference>
<evidence type="ECO:0000259" key="1">
    <source>
        <dbReference type="Pfam" id="PF05368"/>
    </source>
</evidence>
<dbReference type="Proteomes" id="UP000251956">
    <property type="component" value="Unassembled WGS sequence"/>
</dbReference>
<dbReference type="Pfam" id="PF05368">
    <property type="entry name" value="NmrA"/>
    <property type="match status" value="1"/>
</dbReference>
<comment type="caution">
    <text evidence="2">The sequence shown here is derived from an EMBL/GenBank/DDBJ whole genome shotgun (WGS) entry which is preliminary data.</text>
</comment>
<feature type="domain" description="NmrA-like" evidence="1">
    <location>
        <begin position="3"/>
        <end position="240"/>
    </location>
</feature>
<dbReference type="InterPro" id="IPR051604">
    <property type="entry name" value="Ergot_Alk_Oxidoreductase"/>
</dbReference>
<dbReference type="EMBL" id="QMBQ01000001">
    <property type="protein sequence ID" value="RAZ79946.1"/>
    <property type="molecule type" value="Genomic_DNA"/>
</dbReference>
<dbReference type="RefSeq" id="WP_112125516.1">
    <property type="nucleotide sequence ID" value="NZ_QMBQ01000001.1"/>
</dbReference>
<dbReference type="InterPro" id="IPR008030">
    <property type="entry name" value="NmrA-like"/>
</dbReference>
<reference evidence="2 3" key="1">
    <citation type="submission" date="2018-07" db="EMBL/GenBank/DDBJ databases">
        <title>Diversity of Mesorhizobium strains in Brazil.</title>
        <authorList>
            <person name="Helene L.C.F."/>
            <person name="Dall'Agnol R."/>
            <person name="Delamuta J.R.M."/>
            <person name="Hungria M."/>
        </authorList>
    </citation>
    <scope>NUCLEOTIDE SEQUENCE [LARGE SCALE GENOMIC DNA]</scope>
    <source>
        <strain evidence="2 3">CNPSo 3140</strain>
    </source>
</reference>
<proteinExistence type="predicted"/>
<keyword evidence="3" id="KW-1185">Reference proteome</keyword>
<accession>A0A330GXJ5</accession>
<dbReference type="Gene3D" id="3.90.25.10">
    <property type="entry name" value="UDP-galactose 4-epimerase, domain 1"/>
    <property type="match status" value="1"/>
</dbReference>
<dbReference type="Gene3D" id="3.40.50.720">
    <property type="entry name" value="NAD(P)-binding Rossmann-like Domain"/>
    <property type="match status" value="1"/>
</dbReference>
<protein>
    <submittedName>
        <fullName evidence="2">NmrA family transcriptional regulator</fullName>
    </submittedName>
</protein>
<dbReference type="AlphaFoldDB" id="A0A330GXJ5"/>
<dbReference type="InterPro" id="IPR036291">
    <property type="entry name" value="NAD(P)-bd_dom_sf"/>
</dbReference>
<dbReference type="PANTHER" id="PTHR43162:SF1">
    <property type="entry name" value="PRESTALK A DIFFERENTIATION PROTEIN A"/>
    <property type="match status" value="1"/>
</dbReference>
<dbReference type="SUPFAM" id="SSF51735">
    <property type="entry name" value="NAD(P)-binding Rossmann-fold domains"/>
    <property type="match status" value="1"/>
</dbReference>
<evidence type="ECO:0000313" key="2">
    <source>
        <dbReference type="EMBL" id="RAZ79946.1"/>
    </source>
</evidence>
<gene>
    <name evidence="2" type="ORF">DPM35_01190</name>
</gene>
<sequence length="290" mass="31468">MFAVTAITGRVGGVLAETLLASGHKVRAVIRDEAKGAPWLAKGCEIAVADLSDPGPLAAALSGVEGAFILLPPVYDSEHDFPDVLPKIAVVREALGRALPPKVVVLSTIGADAAEPNLLNALRLLEEALADLPVAVTFLRAAWFMENAQWDIASARDQGVIDSYLQPLDRPVAMISAADVGRTAAELLLEDWHGHRVIELEAGQRVSPNQIAAAFAKALGREIKARIVPRERWETIFHEQGMRHPAMRMRMLDGFNEGWIDFRDPHALKRQGRTGIDEAIAGLVRAPDRI</sequence>
<organism evidence="2 3">
    <name type="scientific">Mesorhizobium atlanticum</name>
    <dbReference type="NCBI Taxonomy" id="2233532"/>
    <lineage>
        <taxon>Bacteria</taxon>
        <taxon>Pseudomonadati</taxon>
        <taxon>Pseudomonadota</taxon>
        <taxon>Alphaproteobacteria</taxon>
        <taxon>Hyphomicrobiales</taxon>
        <taxon>Phyllobacteriaceae</taxon>
        <taxon>Mesorhizobium</taxon>
    </lineage>
</organism>
<dbReference type="OrthoDB" id="7352262at2"/>